<keyword evidence="2" id="KW-1185">Reference proteome</keyword>
<dbReference type="Proteomes" id="UP001234297">
    <property type="component" value="Chromosome 1"/>
</dbReference>
<protein>
    <submittedName>
        <fullName evidence="1">Uncharacterized protein</fullName>
    </submittedName>
</protein>
<name>A0ACC2N1N1_PERAE</name>
<evidence type="ECO:0000313" key="2">
    <source>
        <dbReference type="Proteomes" id="UP001234297"/>
    </source>
</evidence>
<accession>A0ACC2N1N1</accession>
<organism evidence="1 2">
    <name type="scientific">Persea americana</name>
    <name type="common">Avocado</name>
    <dbReference type="NCBI Taxonomy" id="3435"/>
    <lineage>
        <taxon>Eukaryota</taxon>
        <taxon>Viridiplantae</taxon>
        <taxon>Streptophyta</taxon>
        <taxon>Embryophyta</taxon>
        <taxon>Tracheophyta</taxon>
        <taxon>Spermatophyta</taxon>
        <taxon>Magnoliopsida</taxon>
        <taxon>Magnoliidae</taxon>
        <taxon>Laurales</taxon>
        <taxon>Lauraceae</taxon>
        <taxon>Persea</taxon>
    </lineage>
</organism>
<sequence length="122" mass="14722">MVIKGRFLRAFLYKWRKLNNGTYESCWCGRWPCFNGDDELIPRDVPKGHLVVYVGEDCMRYVIRVSFLDHPLFKALLERAREEYEFTPDMRLCIPCDENTFANILRCVTKYQKRRTCLLRRF</sequence>
<evidence type="ECO:0000313" key="1">
    <source>
        <dbReference type="EMBL" id="KAJ8651171.1"/>
    </source>
</evidence>
<comment type="caution">
    <text evidence="1">The sequence shown here is derived from an EMBL/GenBank/DDBJ whole genome shotgun (WGS) entry which is preliminary data.</text>
</comment>
<dbReference type="EMBL" id="CM056809">
    <property type="protein sequence ID" value="KAJ8651171.1"/>
    <property type="molecule type" value="Genomic_DNA"/>
</dbReference>
<proteinExistence type="predicted"/>
<reference evidence="1 2" key="1">
    <citation type="journal article" date="2022" name="Hortic Res">
        <title>A haplotype resolved chromosomal level avocado genome allows analysis of novel avocado genes.</title>
        <authorList>
            <person name="Nath O."/>
            <person name="Fletcher S.J."/>
            <person name="Hayward A."/>
            <person name="Shaw L.M."/>
            <person name="Masouleh A.K."/>
            <person name="Furtado A."/>
            <person name="Henry R.J."/>
            <person name="Mitter N."/>
        </authorList>
    </citation>
    <scope>NUCLEOTIDE SEQUENCE [LARGE SCALE GENOMIC DNA]</scope>
    <source>
        <strain evidence="2">cv. Hass</strain>
    </source>
</reference>
<gene>
    <name evidence="1" type="ORF">MRB53_004194</name>
</gene>